<accession>A0A2R7Z2Q2</accession>
<dbReference type="NCBIfam" id="TIGR03083">
    <property type="entry name" value="maleylpyruvate isomerase family mycothiol-dependent enzyme"/>
    <property type="match status" value="1"/>
</dbReference>
<reference evidence="2 3" key="1">
    <citation type="submission" date="2018-03" db="EMBL/GenBank/DDBJ databases">
        <authorList>
            <person name="Keele B.F."/>
        </authorList>
    </citation>
    <scope>NUCLEOTIDE SEQUENCE [LARGE SCALE GENOMIC DNA]</scope>
    <source>
        <strain evidence="2 3">IB-3</strain>
    </source>
</reference>
<dbReference type="InterPro" id="IPR024344">
    <property type="entry name" value="MDMPI_metal-binding"/>
</dbReference>
<sequence length="175" mass="18302">MTEPVVTLSRALDQAGDVLATVHAEDLDKPTPCGEWSVRDLASHLASGPGRFLQMARGEEVDFAAPAAIPDGAWATTFRAGADDLIHHWHGQPADQAAGAGFQVAEMAVHTWDLARALGRDVELDDEVAEAGLAAMQQGLTDDNRGSVFAPAVSVAEDAGAYDRLAAFAGRDPSA</sequence>
<evidence type="ECO:0000313" key="2">
    <source>
        <dbReference type="EMBL" id="PUA82854.1"/>
    </source>
</evidence>
<evidence type="ECO:0000259" key="1">
    <source>
        <dbReference type="Pfam" id="PF11716"/>
    </source>
</evidence>
<dbReference type="InterPro" id="IPR017517">
    <property type="entry name" value="Maleyloyr_isom"/>
</dbReference>
<dbReference type="Pfam" id="PF11716">
    <property type="entry name" value="MDMPI_N"/>
    <property type="match status" value="1"/>
</dbReference>
<dbReference type="OrthoDB" id="5185819at2"/>
<dbReference type="InterPro" id="IPR017520">
    <property type="entry name" value="CHP03086"/>
</dbReference>
<dbReference type="NCBIfam" id="TIGR03086">
    <property type="entry name" value="TIGR03086 family metal-binding protein"/>
    <property type="match status" value="1"/>
</dbReference>
<evidence type="ECO:0000313" key="3">
    <source>
        <dbReference type="Proteomes" id="UP000244867"/>
    </source>
</evidence>
<dbReference type="Gene3D" id="1.20.120.450">
    <property type="entry name" value="dinb family like domain"/>
    <property type="match status" value="1"/>
</dbReference>
<dbReference type="EMBL" id="PYXZ01000001">
    <property type="protein sequence ID" value="PUA82854.1"/>
    <property type="molecule type" value="Genomic_DNA"/>
</dbReference>
<proteinExistence type="predicted"/>
<dbReference type="AlphaFoldDB" id="A0A2R7Z2Q2"/>
<name>A0A2R7Z2Q2_9ACTN</name>
<organism evidence="2 3">
    <name type="scientific">Nocardioides currus</name>
    <dbReference type="NCBI Taxonomy" id="2133958"/>
    <lineage>
        <taxon>Bacteria</taxon>
        <taxon>Bacillati</taxon>
        <taxon>Actinomycetota</taxon>
        <taxon>Actinomycetes</taxon>
        <taxon>Propionibacteriales</taxon>
        <taxon>Nocardioidaceae</taxon>
        <taxon>Nocardioides</taxon>
    </lineage>
</organism>
<keyword evidence="3" id="KW-1185">Reference proteome</keyword>
<dbReference type="GO" id="GO:0046872">
    <property type="term" value="F:metal ion binding"/>
    <property type="evidence" value="ECO:0007669"/>
    <property type="project" value="InterPro"/>
</dbReference>
<comment type="caution">
    <text evidence="2">The sequence shown here is derived from an EMBL/GenBank/DDBJ whole genome shotgun (WGS) entry which is preliminary data.</text>
</comment>
<dbReference type="SUPFAM" id="SSF109854">
    <property type="entry name" value="DinB/YfiT-like putative metalloenzymes"/>
    <property type="match status" value="1"/>
</dbReference>
<dbReference type="RefSeq" id="WP_108343039.1">
    <property type="nucleotide sequence ID" value="NZ_PYXZ01000001.1"/>
</dbReference>
<gene>
    <name evidence="2" type="ORF">C7S10_03860</name>
</gene>
<dbReference type="InterPro" id="IPR034660">
    <property type="entry name" value="DinB/YfiT-like"/>
</dbReference>
<feature type="domain" description="Mycothiol-dependent maleylpyruvate isomerase metal-binding" evidence="1">
    <location>
        <begin position="10"/>
        <end position="115"/>
    </location>
</feature>
<dbReference type="Proteomes" id="UP000244867">
    <property type="component" value="Unassembled WGS sequence"/>
</dbReference>
<protein>
    <submittedName>
        <fullName evidence="2">TIGR03086 family protein</fullName>
    </submittedName>
</protein>